<dbReference type="AlphaFoldDB" id="A0AAV7LLU3"/>
<name>A0AAV7LLU3_PLEWA</name>
<accession>A0AAV7LLU3</accession>
<protein>
    <submittedName>
        <fullName evidence="2">Uncharacterized protein</fullName>
    </submittedName>
</protein>
<gene>
    <name evidence="2" type="ORF">NDU88_005131</name>
</gene>
<evidence type="ECO:0000256" key="1">
    <source>
        <dbReference type="SAM" id="MobiDB-lite"/>
    </source>
</evidence>
<dbReference type="Proteomes" id="UP001066276">
    <property type="component" value="Chromosome 11"/>
</dbReference>
<proteinExistence type="predicted"/>
<evidence type="ECO:0000313" key="3">
    <source>
        <dbReference type="Proteomes" id="UP001066276"/>
    </source>
</evidence>
<organism evidence="2 3">
    <name type="scientific">Pleurodeles waltl</name>
    <name type="common">Iberian ribbed newt</name>
    <dbReference type="NCBI Taxonomy" id="8319"/>
    <lineage>
        <taxon>Eukaryota</taxon>
        <taxon>Metazoa</taxon>
        <taxon>Chordata</taxon>
        <taxon>Craniata</taxon>
        <taxon>Vertebrata</taxon>
        <taxon>Euteleostomi</taxon>
        <taxon>Amphibia</taxon>
        <taxon>Batrachia</taxon>
        <taxon>Caudata</taxon>
        <taxon>Salamandroidea</taxon>
        <taxon>Salamandridae</taxon>
        <taxon>Pleurodelinae</taxon>
        <taxon>Pleurodeles</taxon>
    </lineage>
</organism>
<dbReference type="EMBL" id="JANPWB010000015">
    <property type="protein sequence ID" value="KAJ1092017.1"/>
    <property type="molecule type" value="Genomic_DNA"/>
</dbReference>
<feature type="compositionally biased region" description="Low complexity" evidence="1">
    <location>
        <begin position="33"/>
        <end position="44"/>
    </location>
</feature>
<keyword evidence="3" id="KW-1185">Reference proteome</keyword>
<comment type="caution">
    <text evidence="2">The sequence shown here is derived from an EMBL/GenBank/DDBJ whole genome shotgun (WGS) entry which is preliminary data.</text>
</comment>
<sequence length="113" mass="11842">MPAASPLMGAAAAHLLQAQAGRAPPSPCPGPSHHPLSSPAAPAAHDSHEVGSMPQQRPPLRSPRWSLPAGGIFCQHVEAPCLPEQLYDLEDTSVHALAFDHLVPGRNKNSGDR</sequence>
<reference evidence="2" key="1">
    <citation type="journal article" date="2022" name="bioRxiv">
        <title>Sequencing and chromosome-scale assembly of the giantPleurodeles waltlgenome.</title>
        <authorList>
            <person name="Brown T."/>
            <person name="Elewa A."/>
            <person name="Iarovenko S."/>
            <person name="Subramanian E."/>
            <person name="Araus A.J."/>
            <person name="Petzold A."/>
            <person name="Susuki M."/>
            <person name="Suzuki K.-i.T."/>
            <person name="Hayashi T."/>
            <person name="Toyoda A."/>
            <person name="Oliveira C."/>
            <person name="Osipova E."/>
            <person name="Leigh N.D."/>
            <person name="Simon A."/>
            <person name="Yun M.H."/>
        </authorList>
    </citation>
    <scope>NUCLEOTIDE SEQUENCE</scope>
    <source>
        <strain evidence="2">20211129_DDA</strain>
        <tissue evidence="2">Liver</tissue>
    </source>
</reference>
<feature type="region of interest" description="Disordered" evidence="1">
    <location>
        <begin position="15"/>
        <end position="65"/>
    </location>
</feature>
<evidence type="ECO:0000313" key="2">
    <source>
        <dbReference type="EMBL" id="KAJ1092017.1"/>
    </source>
</evidence>